<dbReference type="EC" id="1.1.1.169" evidence="4"/>
<feature type="domain" description="Ketopantoate reductase N-terminal" evidence="12">
    <location>
        <begin position="35"/>
        <end position="182"/>
    </location>
</feature>
<feature type="region of interest" description="Disordered" evidence="11">
    <location>
        <begin position="1"/>
        <end position="32"/>
    </location>
</feature>
<evidence type="ECO:0000256" key="9">
    <source>
        <dbReference type="ARBA" id="ARBA00032024"/>
    </source>
</evidence>
<evidence type="ECO:0000256" key="2">
    <source>
        <dbReference type="ARBA" id="ARBA00004994"/>
    </source>
</evidence>
<evidence type="ECO:0000259" key="13">
    <source>
        <dbReference type="Pfam" id="PF08546"/>
    </source>
</evidence>
<dbReference type="Pfam" id="PF02558">
    <property type="entry name" value="ApbA"/>
    <property type="match status" value="1"/>
</dbReference>
<evidence type="ECO:0000256" key="8">
    <source>
        <dbReference type="ARBA" id="ARBA00023002"/>
    </source>
</evidence>
<evidence type="ECO:0000256" key="5">
    <source>
        <dbReference type="ARBA" id="ARBA00019465"/>
    </source>
</evidence>
<accession>A0ABW2FTM9</accession>
<gene>
    <name evidence="14" type="ORF">ACFQMG_13590</name>
</gene>
<evidence type="ECO:0000313" key="14">
    <source>
        <dbReference type="EMBL" id="MFC7180588.1"/>
    </source>
</evidence>
<dbReference type="EMBL" id="JBHTAJ010000021">
    <property type="protein sequence ID" value="MFC7180588.1"/>
    <property type="molecule type" value="Genomic_DNA"/>
</dbReference>
<evidence type="ECO:0000256" key="11">
    <source>
        <dbReference type="SAM" id="MobiDB-lite"/>
    </source>
</evidence>
<evidence type="ECO:0000256" key="6">
    <source>
        <dbReference type="ARBA" id="ARBA00022655"/>
    </source>
</evidence>
<dbReference type="Proteomes" id="UP001596435">
    <property type="component" value="Unassembled WGS sequence"/>
</dbReference>
<dbReference type="Pfam" id="PF08546">
    <property type="entry name" value="ApbA_C"/>
    <property type="match status" value="1"/>
</dbReference>
<dbReference type="PANTHER" id="PTHR43765">
    <property type="entry name" value="2-DEHYDROPANTOATE 2-REDUCTASE-RELATED"/>
    <property type="match status" value="1"/>
</dbReference>
<dbReference type="Gene3D" id="1.10.1040.10">
    <property type="entry name" value="N-(1-d-carboxylethyl)-l-norvaline Dehydrogenase, domain 2"/>
    <property type="match status" value="1"/>
</dbReference>
<comment type="pathway">
    <text evidence="2">Cofactor biosynthesis; (R)-pantothenate biosynthesis; (R)-pantoate from 3-methyl-2-oxobutanoate: step 2/2.</text>
</comment>
<keyword evidence="7" id="KW-0521">NADP</keyword>
<dbReference type="InterPro" id="IPR013332">
    <property type="entry name" value="KPR_N"/>
</dbReference>
<dbReference type="NCBIfam" id="NF006083">
    <property type="entry name" value="PRK08229.1"/>
    <property type="match status" value="1"/>
</dbReference>
<evidence type="ECO:0000256" key="7">
    <source>
        <dbReference type="ARBA" id="ARBA00022857"/>
    </source>
</evidence>
<sequence>MVPEPTDRPLDAPTDRPPTDRPRTDRPGAGRRPVIAVLGAGSIGCHLGGLLSAVADVTLVGRPAAMEILRAHGLTLTGGGRPTRRIPADRLRLATSPEALRDADLVLVTVKSGGTTGAGQDLAGRLSPGAAVISLQNGLHNPAQLRAAVGDAHPVVAGMVPYNVLQTAPGVFHQGSGGALMIDDQPAGIALAEAAEQAGLAIERRADMREVQHGKLLMNLNNAINALSGLPLREELGSRAYRRCLALCQREALAAMRADGVRPARLGALPTALMPRLLALPDGVFRRLAAAALQVDAEARSSTWEDLQRGRRTEIDSLQGEVVAMAARHGLAAPANARLIELVRAAEESGPAARTWAGPELLAELTAAR</sequence>
<dbReference type="InterPro" id="IPR013328">
    <property type="entry name" value="6PGD_dom2"/>
</dbReference>
<comment type="function">
    <text evidence="1">Catalyzes the NADPH-dependent reduction of ketopantoate into pantoic acid.</text>
</comment>
<dbReference type="InterPro" id="IPR013752">
    <property type="entry name" value="KPA_reductase"/>
</dbReference>
<comment type="similarity">
    <text evidence="3">Belongs to the ketopantoate reductase family.</text>
</comment>
<feature type="domain" description="Ketopantoate reductase C-terminal" evidence="13">
    <location>
        <begin position="207"/>
        <end position="346"/>
    </location>
</feature>
<evidence type="ECO:0000259" key="12">
    <source>
        <dbReference type="Pfam" id="PF02558"/>
    </source>
</evidence>
<keyword evidence="15" id="KW-1185">Reference proteome</keyword>
<reference evidence="15" key="1">
    <citation type="journal article" date="2019" name="Int. J. Syst. Evol. Microbiol.">
        <title>The Global Catalogue of Microorganisms (GCM) 10K type strain sequencing project: providing services to taxonomists for standard genome sequencing and annotation.</title>
        <authorList>
            <consortium name="The Broad Institute Genomics Platform"/>
            <consortium name="The Broad Institute Genome Sequencing Center for Infectious Disease"/>
            <person name="Wu L."/>
            <person name="Ma J."/>
        </authorList>
    </citation>
    <scope>NUCLEOTIDE SEQUENCE [LARGE SCALE GENOMIC DNA]</scope>
    <source>
        <strain evidence="15">CGMCC 1.12859</strain>
    </source>
</reference>
<organism evidence="14 15">
    <name type="scientific">Kitasatospora paranensis</name>
    <dbReference type="NCBI Taxonomy" id="258053"/>
    <lineage>
        <taxon>Bacteria</taxon>
        <taxon>Bacillati</taxon>
        <taxon>Actinomycetota</taxon>
        <taxon>Actinomycetes</taxon>
        <taxon>Kitasatosporales</taxon>
        <taxon>Streptomycetaceae</taxon>
        <taxon>Kitasatospora</taxon>
    </lineage>
</organism>
<evidence type="ECO:0000313" key="15">
    <source>
        <dbReference type="Proteomes" id="UP001596435"/>
    </source>
</evidence>
<comment type="catalytic activity">
    <reaction evidence="10">
        <text>(R)-pantoate + NADP(+) = 2-dehydropantoate + NADPH + H(+)</text>
        <dbReference type="Rhea" id="RHEA:16233"/>
        <dbReference type="ChEBI" id="CHEBI:11561"/>
        <dbReference type="ChEBI" id="CHEBI:15378"/>
        <dbReference type="ChEBI" id="CHEBI:15980"/>
        <dbReference type="ChEBI" id="CHEBI:57783"/>
        <dbReference type="ChEBI" id="CHEBI:58349"/>
        <dbReference type="EC" id="1.1.1.169"/>
    </reaction>
</comment>
<protein>
    <recommendedName>
        <fullName evidence="5">2-dehydropantoate 2-reductase</fullName>
        <ecNumber evidence="4">1.1.1.169</ecNumber>
    </recommendedName>
    <alternativeName>
        <fullName evidence="9">Ketopantoate reductase</fullName>
    </alternativeName>
</protein>
<dbReference type="NCBIfam" id="TIGR00745">
    <property type="entry name" value="apbA_panE"/>
    <property type="match status" value="1"/>
</dbReference>
<proteinExistence type="inferred from homology"/>
<name>A0ABW2FTM9_9ACTN</name>
<dbReference type="InterPro" id="IPR036291">
    <property type="entry name" value="NAD(P)-bd_dom_sf"/>
</dbReference>
<dbReference type="PANTHER" id="PTHR43765:SF2">
    <property type="entry name" value="2-DEHYDROPANTOATE 2-REDUCTASE"/>
    <property type="match status" value="1"/>
</dbReference>
<comment type="caution">
    <text evidence="14">The sequence shown here is derived from an EMBL/GenBank/DDBJ whole genome shotgun (WGS) entry which is preliminary data.</text>
</comment>
<evidence type="ECO:0000256" key="1">
    <source>
        <dbReference type="ARBA" id="ARBA00002919"/>
    </source>
</evidence>
<dbReference type="RefSeq" id="WP_380231146.1">
    <property type="nucleotide sequence ID" value="NZ_JBHSVH010000002.1"/>
</dbReference>
<evidence type="ECO:0000256" key="4">
    <source>
        <dbReference type="ARBA" id="ARBA00013014"/>
    </source>
</evidence>
<evidence type="ECO:0000256" key="10">
    <source>
        <dbReference type="ARBA" id="ARBA00048793"/>
    </source>
</evidence>
<dbReference type="InterPro" id="IPR003710">
    <property type="entry name" value="ApbA"/>
</dbReference>
<evidence type="ECO:0000256" key="3">
    <source>
        <dbReference type="ARBA" id="ARBA00007870"/>
    </source>
</evidence>
<feature type="compositionally biased region" description="Basic and acidic residues" evidence="11">
    <location>
        <begin position="1"/>
        <end position="28"/>
    </location>
</feature>
<dbReference type="SUPFAM" id="SSF51735">
    <property type="entry name" value="NAD(P)-binding Rossmann-fold domains"/>
    <property type="match status" value="1"/>
</dbReference>
<keyword evidence="8 14" id="KW-0560">Oxidoreductase</keyword>
<dbReference type="Gene3D" id="3.40.50.720">
    <property type="entry name" value="NAD(P)-binding Rossmann-like Domain"/>
    <property type="match status" value="1"/>
</dbReference>
<dbReference type="SUPFAM" id="SSF48179">
    <property type="entry name" value="6-phosphogluconate dehydrogenase C-terminal domain-like"/>
    <property type="match status" value="1"/>
</dbReference>
<dbReference type="GO" id="GO:0008677">
    <property type="term" value="F:2-dehydropantoate 2-reductase activity"/>
    <property type="evidence" value="ECO:0007669"/>
    <property type="project" value="UniProtKB-EC"/>
</dbReference>
<dbReference type="InterPro" id="IPR008927">
    <property type="entry name" value="6-PGluconate_DH-like_C_sf"/>
</dbReference>
<keyword evidence="6" id="KW-0566">Pantothenate biosynthesis</keyword>
<dbReference type="InterPro" id="IPR050838">
    <property type="entry name" value="Ketopantoate_reductase"/>
</dbReference>